<dbReference type="OrthoDB" id="6686945at2"/>
<dbReference type="Proteomes" id="UP000215450">
    <property type="component" value="Unassembled WGS sequence"/>
</dbReference>
<keyword evidence="3" id="KW-1185">Reference proteome</keyword>
<evidence type="ECO:0000313" key="2">
    <source>
        <dbReference type="EMBL" id="SNB81890.1"/>
    </source>
</evidence>
<protein>
    <submittedName>
        <fullName evidence="2">Uncharacterized protein</fullName>
    </submittedName>
</protein>
<dbReference type="EMBL" id="FXUV01000055">
    <property type="protein sequence ID" value="SMQ13302.1"/>
    <property type="molecule type" value="Genomic_DNA"/>
</dbReference>
<gene>
    <name evidence="1" type="ORF">KEBURONENSIS_01968</name>
    <name evidence="2" type="ORF">KEBURONENSIS_01976</name>
</gene>
<proteinExistence type="predicted"/>
<evidence type="ECO:0000313" key="3">
    <source>
        <dbReference type="Proteomes" id="UP000215450"/>
    </source>
</evidence>
<organism evidence="2 3">
    <name type="scientific">Kingella negevensis</name>
    <dbReference type="NCBI Taxonomy" id="1522312"/>
    <lineage>
        <taxon>Bacteria</taxon>
        <taxon>Pseudomonadati</taxon>
        <taxon>Pseudomonadota</taxon>
        <taxon>Betaproteobacteria</taxon>
        <taxon>Neisseriales</taxon>
        <taxon>Neisseriaceae</taxon>
        <taxon>Kingella</taxon>
    </lineage>
</organism>
<dbReference type="AlphaFoldDB" id="A0A238TGA9"/>
<reference evidence="1" key="1">
    <citation type="submission" date="2017-05" db="EMBL/GenBank/DDBJ databases">
        <authorList>
            <person name="Song R."/>
            <person name="Chenine A.L."/>
            <person name="Ruprecht R.M."/>
        </authorList>
    </citation>
    <scope>NUCLEOTIDE SEQUENCE</scope>
    <source>
        <strain evidence="1">Kingella_eburonensis</strain>
    </source>
</reference>
<name>A0A238TGA9_9NEIS</name>
<dbReference type="EMBL" id="FXUV02000059">
    <property type="protein sequence ID" value="SNB81890.1"/>
    <property type="molecule type" value="Genomic_DNA"/>
</dbReference>
<sequence length="153" mass="16153">MIYLNFDKTQHGAPYGNTSVFCFDLKTNAKGAPLNSSSVDALKVNDELVLGELPECMRLDDAQVLVKTAMTSGVTADLGFVYADGEEDTTVPQDKAFFGSGLVLNATARLRTATAKIVKLPKPAYLVLTLKGATNAKAADVSVLVQGELLGAL</sequence>
<accession>A0A238TGA9</accession>
<evidence type="ECO:0000313" key="1">
    <source>
        <dbReference type="EMBL" id="SMQ13302.1"/>
    </source>
</evidence>
<reference evidence="2 3" key="2">
    <citation type="submission" date="2017-06" db="EMBL/GenBank/DDBJ databases">
        <authorList>
            <person name="Kim H.J."/>
            <person name="Triplett B.A."/>
        </authorList>
    </citation>
    <scope>NUCLEOTIDE SEQUENCE [LARGE SCALE GENOMIC DNA]</scope>
    <source>
        <strain evidence="2">Kingella_eburonensis</strain>
    </source>
</reference>
<dbReference type="RefSeq" id="WP_095063276.1">
    <property type="nucleotide sequence ID" value="NZ_FXUV02000059.1"/>
</dbReference>